<sequence length="129" mass="14251">MHSHHLAALAVLDASQAWIDQFNRQDGQACAAAYTADATMHAEPLARSSGRAEIEKFWCELIAQGARELRYHKLKLQVLSATEVDLSAEWTMNIGSGVITQERWQLGEDGVWRLAADQFALLVSNGQEG</sequence>
<organism evidence="2 3">
    <name type="scientific">Pseudomonas anguilliseptica</name>
    <dbReference type="NCBI Taxonomy" id="53406"/>
    <lineage>
        <taxon>Bacteria</taxon>
        <taxon>Pseudomonadati</taxon>
        <taxon>Pseudomonadota</taxon>
        <taxon>Gammaproteobacteria</taxon>
        <taxon>Pseudomonadales</taxon>
        <taxon>Pseudomonadaceae</taxon>
        <taxon>Pseudomonas</taxon>
    </lineage>
</organism>
<gene>
    <name evidence="2" type="ORF">SAMN05421553_1098</name>
</gene>
<dbReference type="Gene3D" id="3.10.450.50">
    <property type="match status" value="1"/>
</dbReference>
<reference evidence="3" key="1">
    <citation type="submission" date="2016-10" db="EMBL/GenBank/DDBJ databases">
        <authorList>
            <person name="Varghese N."/>
            <person name="Submissions S."/>
        </authorList>
    </citation>
    <scope>NUCLEOTIDE SEQUENCE [LARGE SCALE GENOMIC DNA]</scope>
    <source>
        <strain evidence="3">DSM 12111</strain>
    </source>
</reference>
<evidence type="ECO:0000259" key="1">
    <source>
        <dbReference type="Pfam" id="PF12680"/>
    </source>
</evidence>
<feature type="domain" description="SnoaL-like" evidence="1">
    <location>
        <begin position="16"/>
        <end position="106"/>
    </location>
</feature>
<dbReference type="STRING" id="53406.SAMN05421553_1098"/>
<dbReference type="RefSeq" id="WP_090377664.1">
    <property type="nucleotide sequence ID" value="NZ_CP156749.1"/>
</dbReference>
<name>A0A1H4TQN3_PSEAG</name>
<dbReference type="SUPFAM" id="SSF54427">
    <property type="entry name" value="NTF2-like"/>
    <property type="match status" value="1"/>
</dbReference>
<dbReference type="InterPro" id="IPR032710">
    <property type="entry name" value="NTF2-like_dom_sf"/>
</dbReference>
<evidence type="ECO:0000313" key="3">
    <source>
        <dbReference type="Proteomes" id="UP000242849"/>
    </source>
</evidence>
<protein>
    <submittedName>
        <fullName evidence="2">SnoaL-like domain-containing protein</fullName>
    </submittedName>
</protein>
<dbReference type="InterPro" id="IPR037401">
    <property type="entry name" value="SnoaL-like"/>
</dbReference>
<accession>A0A1H4TQN3</accession>
<dbReference type="Proteomes" id="UP000242849">
    <property type="component" value="Unassembled WGS sequence"/>
</dbReference>
<dbReference type="Pfam" id="PF12680">
    <property type="entry name" value="SnoaL_2"/>
    <property type="match status" value="1"/>
</dbReference>
<evidence type="ECO:0000313" key="2">
    <source>
        <dbReference type="EMBL" id="SEC58391.1"/>
    </source>
</evidence>
<keyword evidence="3" id="KW-1185">Reference proteome</keyword>
<dbReference type="EMBL" id="FNSC01000001">
    <property type="protein sequence ID" value="SEC58391.1"/>
    <property type="molecule type" value="Genomic_DNA"/>
</dbReference>
<dbReference type="AlphaFoldDB" id="A0A1H4TQN3"/>
<proteinExistence type="predicted"/>
<dbReference type="OrthoDB" id="1157330at2"/>